<dbReference type="RefSeq" id="WP_008991638.1">
    <property type="nucleotide sequence ID" value="NZ_AMSG01000010.1"/>
</dbReference>
<protein>
    <submittedName>
        <fullName evidence="3">Activator of Hsp90 ATPase 1 family protein</fullName>
    </submittedName>
</protein>
<dbReference type="EMBL" id="AMSG01000010">
    <property type="protein sequence ID" value="EKF55145.1"/>
    <property type="molecule type" value="Genomic_DNA"/>
</dbReference>
<dbReference type="OrthoDB" id="9786557at2"/>
<dbReference type="InterPro" id="IPR023393">
    <property type="entry name" value="START-like_dom_sf"/>
</dbReference>
<dbReference type="STRING" id="555500.I215_08947"/>
<dbReference type="AlphaFoldDB" id="K2PRE6"/>
<sequence length="149" mass="17073">MSDNSVRLHRILTTSVEKVFRAFSDNDAYSSWISPYGHICTIDSREFKEKGSYKMAFKNFTTGNGHSFGGEFLEITKNKSITYTDRFDDPNLPGEILTTVEFKEVMCGMELTIHQTNIPEAIPAELCYLGWQECLDKLKRLVEPEITDM</sequence>
<gene>
    <name evidence="3" type="ORF">I215_08947</name>
</gene>
<evidence type="ECO:0000313" key="4">
    <source>
        <dbReference type="Proteomes" id="UP000007364"/>
    </source>
</evidence>
<accession>K2PRE6</accession>
<dbReference type="CDD" id="cd08895">
    <property type="entry name" value="SRPBCC_CalC_Aha1-like_2"/>
    <property type="match status" value="1"/>
</dbReference>
<evidence type="ECO:0000313" key="3">
    <source>
        <dbReference type="EMBL" id="EKF55145.1"/>
    </source>
</evidence>
<dbReference type="Proteomes" id="UP000007364">
    <property type="component" value="Unassembled WGS sequence"/>
</dbReference>
<organism evidence="3 4">
    <name type="scientific">Galbibacter marinus</name>
    <dbReference type="NCBI Taxonomy" id="555500"/>
    <lineage>
        <taxon>Bacteria</taxon>
        <taxon>Pseudomonadati</taxon>
        <taxon>Bacteroidota</taxon>
        <taxon>Flavobacteriia</taxon>
        <taxon>Flavobacteriales</taxon>
        <taxon>Flavobacteriaceae</taxon>
        <taxon>Galbibacter</taxon>
    </lineage>
</organism>
<dbReference type="eggNOG" id="COG3832">
    <property type="taxonomic scope" value="Bacteria"/>
</dbReference>
<dbReference type="InterPro" id="IPR013538">
    <property type="entry name" value="ASHA1/2-like_C"/>
</dbReference>
<comment type="similarity">
    <text evidence="1">Belongs to the AHA1 family.</text>
</comment>
<feature type="domain" description="Activator of Hsp90 ATPase homologue 1/2-like C-terminal" evidence="2">
    <location>
        <begin position="14"/>
        <end position="143"/>
    </location>
</feature>
<dbReference type="PATRIC" id="fig|555500.3.peg.1848"/>
<keyword evidence="4" id="KW-1185">Reference proteome</keyword>
<proteinExistence type="inferred from homology"/>
<comment type="caution">
    <text evidence="3">The sequence shown here is derived from an EMBL/GenBank/DDBJ whole genome shotgun (WGS) entry which is preliminary data.</text>
</comment>
<reference evidence="3 4" key="1">
    <citation type="journal article" date="2012" name="J. Bacteriol.">
        <title>Genome Sequence of Galbibacter marinum Type Strain ck-I2-15.</title>
        <authorList>
            <person name="Lai Q."/>
            <person name="Li C."/>
            <person name="Shao Z."/>
        </authorList>
    </citation>
    <scope>NUCLEOTIDE SEQUENCE [LARGE SCALE GENOMIC DNA]</scope>
    <source>
        <strain evidence="4">ck-I2-15</strain>
    </source>
</reference>
<evidence type="ECO:0000259" key="2">
    <source>
        <dbReference type="Pfam" id="PF08327"/>
    </source>
</evidence>
<name>K2PRE6_9FLAO</name>
<dbReference type="SUPFAM" id="SSF55961">
    <property type="entry name" value="Bet v1-like"/>
    <property type="match status" value="1"/>
</dbReference>
<evidence type="ECO:0000256" key="1">
    <source>
        <dbReference type="ARBA" id="ARBA00006817"/>
    </source>
</evidence>
<dbReference type="Gene3D" id="3.30.530.20">
    <property type="match status" value="1"/>
</dbReference>
<dbReference type="Pfam" id="PF08327">
    <property type="entry name" value="AHSA1"/>
    <property type="match status" value="1"/>
</dbReference>